<dbReference type="InterPro" id="IPR011527">
    <property type="entry name" value="ABC1_TM_dom"/>
</dbReference>
<dbReference type="PANTHER" id="PTHR24221">
    <property type="entry name" value="ATP-BINDING CASSETTE SUB-FAMILY B"/>
    <property type="match status" value="1"/>
</dbReference>
<reference evidence="9" key="1">
    <citation type="journal article" date="2019" name="Int. J. Syst. Evol. Microbiol.">
        <title>The Global Catalogue of Microorganisms (GCM) 10K type strain sequencing project: providing services to taxonomists for standard genome sequencing and annotation.</title>
        <authorList>
            <consortium name="The Broad Institute Genomics Platform"/>
            <consortium name="The Broad Institute Genome Sequencing Center for Infectious Disease"/>
            <person name="Wu L."/>
            <person name="Ma J."/>
        </authorList>
    </citation>
    <scope>NUCLEOTIDE SEQUENCE [LARGE SCALE GENOMIC DNA]</scope>
    <source>
        <strain evidence="9">NBRC 113072</strain>
    </source>
</reference>
<feature type="region of interest" description="Disordered" evidence="5">
    <location>
        <begin position="294"/>
        <end position="401"/>
    </location>
</feature>
<feature type="compositionally biased region" description="Low complexity" evidence="5">
    <location>
        <begin position="386"/>
        <end position="401"/>
    </location>
</feature>
<sequence>MLSAEENRESRRRSMRLLGTLLSPVRGRVGVLAVMVIVAQLAVVAGPAIIAWGIDNALPALLAGDAGPTLWATAAHVVAAIVGGILTFGYVRQSTVIGQRVLLSLRRRVFHETQRLDLEFHERYTSGRIVSRQTSDMEALRELLDSGIDIMVGSFLSMLFTVLLILGMDWVTGAVMLLMLVPGVLLTVWFQKRSREAYRGIRTHSARLIVHFVEAMTGIRAVKAFRTEERNQATYDDLAQAYRDASLRSIMIFGIYQPSLRILANATIAVVLVVGGFRVLGEICRWACSWPWSSTRAASSSPSTRSPTSTTRSSRRWRRSRRSRRCWPRRPRSVTPRCRPHCPERAARSTSRTPRSDTRRPGRWYSNRSTCTFLQVRRLPSSGEQGPASRRSPSSSPGSTT</sequence>
<evidence type="ECO:0000256" key="2">
    <source>
        <dbReference type="ARBA" id="ARBA00022692"/>
    </source>
</evidence>
<feature type="transmembrane region" description="Helical" evidence="6">
    <location>
        <begin position="147"/>
        <end position="166"/>
    </location>
</feature>
<dbReference type="EMBL" id="BSUO01000001">
    <property type="protein sequence ID" value="GMA39602.1"/>
    <property type="molecule type" value="Genomic_DNA"/>
</dbReference>
<gene>
    <name evidence="8" type="ORF">GCM10025883_16470</name>
</gene>
<dbReference type="InterPro" id="IPR039421">
    <property type="entry name" value="Type_1_exporter"/>
</dbReference>
<feature type="domain" description="ABC transmembrane type-1" evidence="7">
    <location>
        <begin position="31"/>
        <end position="281"/>
    </location>
</feature>
<feature type="compositionally biased region" description="Basic residues" evidence="5">
    <location>
        <begin position="313"/>
        <end position="332"/>
    </location>
</feature>
<protein>
    <recommendedName>
        <fullName evidence="7">ABC transmembrane type-1 domain-containing protein</fullName>
    </recommendedName>
</protein>
<feature type="transmembrane region" description="Helical" evidence="6">
    <location>
        <begin position="172"/>
        <end position="190"/>
    </location>
</feature>
<proteinExistence type="predicted"/>
<organism evidence="8 9">
    <name type="scientific">Mobilicoccus caccae</name>
    <dbReference type="NCBI Taxonomy" id="1859295"/>
    <lineage>
        <taxon>Bacteria</taxon>
        <taxon>Bacillati</taxon>
        <taxon>Actinomycetota</taxon>
        <taxon>Actinomycetes</taxon>
        <taxon>Micrococcales</taxon>
        <taxon>Dermatophilaceae</taxon>
        <taxon>Mobilicoccus</taxon>
    </lineage>
</organism>
<dbReference type="InterPro" id="IPR036640">
    <property type="entry name" value="ABC1_TM_sf"/>
</dbReference>
<evidence type="ECO:0000256" key="6">
    <source>
        <dbReference type="SAM" id="Phobius"/>
    </source>
</evidence>
<keyword evidence="3 6" id="KW-1133">Transmembrane helix</keyword>
<comment type="caution">
    <text evidence="8">The sequence shown here is derived from an EMBL/GenBank/DDBJ whole genome shotgun (WGS) entry which is preliminary data.</text>
</comment>
<feature type="transmembrane region" description="Helical" evidence="6">
    <location>
        <begin position="70"/>
        <end position="91"/>
    </location>
</feature>
<evidence type="ECO:0000259" key="7">
    <source>
        <dbReference type="PROSITE" id="PS50929"/>
    </source>
</evidence>
<evidence type="ECO:0000256" key="1">
    <source>
        <dbReference type="ARBA" id="ARBA00004651"/>
    </source>
</evidence>
<evidence type="ECO:0000313" key="8">
    <source>
        <dbReference type="EMBL" id="GMA39602.1"/>
    </source>
</evidence>
<evidence type="ECO:0000256" key="5">
    <source>
        <dbReference type="SAM" id="MobiDB-lite"/>
    </source>
</evidence>
<dbReference type="CDD" id="cd18546">
    <property type="entry name" value="ABC_6TM_Rv0194_D2_like"/>
    <property type="match status" value="1"/>
</dbReference>
<comment type="subcellular location">
    <subcellularLocation>
        <location evidence="1">Cell membrane</location>
        <topology evidence="1">Multi-pass membrane protein</topology>
    </subcellularLocation>
</comment>
<keyword evidence="4 6" id="KW-0472">Membrane</keyword>
<feature type="transmembrane region" description="Helical" evidence="6">
    <location>
        <begin position="29"/>
        <end position="50"/>
    </location>
</feature>
<evidence type="ECO:0000313" key="9">
    <source>
        <dbReference type="Proteomes" id="UP001157126"/>
    </source>
</evidence>
<accession>A0ABQ6IQX3</accession>
<dbReference type="PROSITE" id="PS50929">
    <property type="entry name" value="ABC_TM1F"/>
    <property type="match status" value="1"/>
</dbReference>
<keyword evidence="9" id="KW-1185">Reference proteome</keyword>
<dbReference type="Proteomes" id="UP001157126">
    <property type="component" value="Unassembled WGS sequence"/>
</dbReference>
<keyword evidence="2 6" id="KW-0812">Transmembrane</keyword>
<name>A0ABQ6IQX3_9MICO</name>
<dbReference type="SUPFAM" id="SSF90123">
    <property type="entry name" value="ABC transporter transmembrane region"/>
    <property type="match status" value="1"/>
</dbReference>
<evidence type="ECO:0000256" key="3">
    <source>
        <dbReference type="ARBA" id="ARBA00022989"/>
    </source>
</evidence>
<dbReference type="Gene3D" id="1.20.1560.10">
    <property type="entry name" value="ABC transporter type 1, transmembrane domain"/>
    <property type="match status" value="1"/>
</dbReference>
<evidence type="ECO:0000256" key="4">
    <source>
        <dbReference type="ARBA" id="ARBA00023136"/>
    </source>
</evidence>
<feature type="compositionally biased region" description="Low complexity" evidence="5">
    <location>
        <begin position="294"/>
        <end position="312"/>
    </location>
</feature>
<feature type="transmembrane region" description="Helical" evidence="6">
    <location>
        <begin position="262"/>
        <end position="281"/>
    </location>
</feature>
<dbReference type="PANTHER" id="PTHR24221:SF654">
    <property type="entry name" value="ATP-BINDING CASSETTE SUB-FAMILY B MEMBER 6"/>
    <property type="match status" value="1"/>
</dbReference>
<dbReference type="Pfam" id="PF00664">
    <property type="entry name" value="ABC_membrane"/>
    <property type="match status" value="1"/>
</dbReference>